<keyword evidence="1" id="KW-0812">Transmembrane</keyword>
<dbReference type="Proteomes" id="UP000000948">
    <property type="component" value="Chromosome"/>
</dbReference>
<feature type="transmembrane region" description="Helical" evidence="1">
    <location>
        <begin position="7"/>
        <end position="27"/>
    </location>
</feature>
<dbReference type="KEGG" id="apt:APA01_01160"/>
<evidence type="ECO:0000313" key="2">
    <source>
        <dbReference type="EMBL" id="BAH98271.1"/>
    </source>
</evidence>
<reference evidence="2 3" key="1">
    <citation type="journal article" date="2009" name="Nucleic Acids Res.">
        <title>Whole-genome analyses reveal genetic instability of Acetobacter pasteurianus.</title>
        <authorList>
            <person name="Azuma Y."/>
            <person name="Hosoyama A."/>
            <person name="Matsutani M."/>
            <person name="Furuya N."/>
            <person name="Horikawa H."/>
            <person name="Harada T."/>
            <person name="Hirakawa H."/>
            <person name="Kuhara S."/>
            <person name="Matsushita K."/>
            <person name="Fujita N."/>
            <person name="Shirai M."/>
        </authorList>
    </citation>
    <scope>NUCLEOTIDE SEQUENCE [LARGE SCALE GENOMIC DNA]</scope>
    <source>
        <strain evidence="3">NBRC 105184 / IFO 3283-01</strain>
    </source>
</reference>
<dbReference type="HOGENOM" id="CLU_2875331_0_0_5"/>
<proteinExistence type="predicted"/>
<dbReference type="PATRIC" id="fig|634452.3.peg.118"/>
<gene>
    <name evidence="2" type="ordered locus">APA01_01160</name>
</gene>
<dbReference type="EMBL" id="AP011121">
    <property type="protein sequence ID" value="BAH98271.1"/>
    <property type="molecule type" value="Genomic_DNA"/>
</dbReference>
<accession>C7JAZ5</accession>
<organism evidence="2 3">
    <name type="scientific">Acetobacter pasteurianus (strain NBRC 105184 / IFO 3283-01)</name>
    <dbReference type="NCBI Taxonomy" id="634452"/>
    <lineage>
        <taxon>Bacteria</taxon>
        <taxon>Pseudomonadati</taxon>
        <taxon>Pseudomonadota</taxon>
        <taxon>Alphaproteobacteria</taxon>
        <taxon>Acetobacterales</taxon>
        <taxon>Acetobacteraceae</taxon>
        <taxon>Acetobacter</taxon>
    </lineage>
</organism>
<dbReference type="STRING" id="634452.APA01_01160"/>
<dbReference type="BioCyc" id="APAS634452:APA01_RS00590-MONOMER"/>
<name>C7JAZ5_ACEP3</name>
<evidence type="ECO:0000313" key="3">
    <source>
        <dbReference type="Proteomes" id="UP000000948"/>
    </source>
</evidence>
<dbReference type="AlphaFoldDB" id="C7JAZ5"/>
<protein>
    <submittedName>
        <fullName evidence="2">Uncharacterized protein</fullName>
    </submittedName>
</protein>
<keyword evidence="1" id="KW-1133">Transmembrane helix</keyword>
<sequence length="63" mass="6667">MDAEGEFFITCLASFCVSWFVVIYGLFLRAFGGTNGCGIKNGASGMLRGADEHARGRADGCVL</sequence>
<evidence type="ECO:0000256" key="1">
    <source>
        <dbReference type="SAM" id="Phobius"/>
    </source>
</evidence>
<keyword evidence="1" id="KW-0472">Membrane</keyword>